<keyword evidence="3" id="KW-1185">Reference proteome</keyword>
<gene>
    <name evidence="1" type="ORF">BCF38_101153</name>
    <name evidence="2" type="ORF">SAMN05421539_101153</name>
</gene>
<dbReference type="OrthoDB" id="9800698at2"/>
<accession>A0A2Y9C3L2</accession>
<name>A0A2Y9C3L2_9RHOB</name>
<dbReference type="Gene3D" id="3.40.50.300">
    <property type="entry name" value="P-loop containing nucleotide triphosphate hydrolases"/>
    <property type="match status" value="1"/>
</dbReference>
<dbReference type="SUPFAM" id="SSF52540">
    <property type="entry name" value="P-loop containing nucleoside triphosphate hydrolases"/>
    <property type="match status" value="1"/>
</dbReference>
<dbReference type="InterPro" id="IPR027417">
    <property type="entry name" value="P-loop_NTPase"/>
</dbReference>
<dbReference type="Pfam" id="PF13469">
    <property type="entry name" value="Sulfotransfer_3"/>
    <property type="match status" value="1"/>
</dbReference>
<protein>
    <submittedName>
        <fullName evidence="2">Sulfotransferase family protein</fullName>
    </submittedName>
</protein>
<dbReference type="EMBL" id="QGDJ01000001">
    <property type="protein sequence ID" value="PWJ21745.1"/>
    <property type="molecule type" value="Genomic_DNA"/>
</dbReference>
<reference evidence="2 4" key="1">
    <citation type="submission" date="2016-10" db="EMBL/GenBank/DDBJ databases">
        <authorList>
            <person name="Cai Z."/>
        </authorList>
    </citation>
    <scope>NUCLEOTIDE SEQUENCE [LARGE SCALE GENOMIC DNA]</scope>
    <source>
        <strain evidence="2 4">DSM 25227</strain>
    </source>
</reference>
<sequence>MDRDFGPPVAIGGLGGSGTRIFSALLQAAGFRNGEDLNKALDMLWFTILFKRPDFARACPSEAALDQAVRLFHDAMTHGLSGRMGPEDRALLDRLRRDLPPHGNWTSGAIAENVDRLIASGPKPPGPWGWKEPNTHIFLSALDARFRGLRYIHIVRDANDMALSRNINQLKLWGPNPPEDAPLPVRQLRFWTKANARALDYGATMGERFLVISYEDFCARPGLHWERLKAFLGPEAHGEFPSDLVNPTTIGRGAALEHIPEADLAAAEAVTARVAALGRV</sequence>
<reference evidence="1 3" key="2">
    <citation type="submission" date="2018-03" db="EMBL/GenBank/DDBJ databases">
        <title>Genomic Encyclopedia of Archaeal and Bacterial Type Strains, Phase II (KMG-II): from individual species to whole genera.</title>
        <authorList>
            <person name="Goeker M."/>
        </authorList>
    </citation>
    <scope>NUCLEOTIDE SEQUENCE [LARGE SCALE GENOMIC DNA]</scope>
    <source>
        <strain evidence="1 3">DSM 25227</strain>
    </source>
</reference>
<dbReference type="AlphaFoldDB" id="A0A2Y9C3L2"/>
<dbReference type="RefSeq" id="WP_109562389.1">
    <property type="nucleotide sequence ID" value="NZ_QGDJ01000001.1"/>
</dbReference>
<dbReference type="Proteomes" id="UP000251571">
    <property type="component" value="Unassembled WGS sequence"/>
</dbReference>
<evidence type="ECO:0000313" key="4">
    <source>
        <dbReference type="Proteomes" id="UP000251571"/>
    </source>
</evidence>
<evidence type="ECO:0000313" key="3">
    <source>
        <dbReference type="Proteomes" id="UP000245839"/>
    </source>
</evidence>
<evidence type="ECO:0000313" key="1">
    <source>
        <dbReference type="EMBL" id="PWJ21745.1"/>
    </source>
</evidence>
<keyword evidence="2" id="KW-0808">Transferase</keyword>
<evidence type="ECO:0000313" key="2">
    <source>
        <dbReference type="EMBL" id="SSA38023.1"/>
    </source>
</evidence>
<proteinExistence type="predicted"/>
<dbReference type="EMBL" id="UETC01000001">
    <property type="protein sequence ID" value="SSA38023.1"/>
    <property type="molecule type" value="Genomic_DNA"/>
</dbReference>
<dbReference type="Proteomes" id="UP000245839">
    <property type="component" value="Unassembled WGS sequence"/>
</dbReference>
<dbReference type="GO" id="GO:0016740">
    <property type="term" value="F:transferase activity"/>
    <property type="evidence" value="ECO:0007669"/>
    <property type="project" value="UniProtKB-KW"/>
</dbReference>
<organism evidence="2 4">
    <name type="scientific">Jannaschia seohaensis</name>
    <dbReference type="NCBI Taxonomy" id="475081"/>
    <lineage>
        <taxon>Bacteria</taxon>
        <taxon>Pseudomonadati</taxon>
        <taxon>Pseudomonadota</taxon>
        <taxon>Alphaproteobacteria</taxon>
        <taxon>Rhodobacterales</taxon>
        <taxon>Roseobacteraceae</taxon>
        <taxon>Jannaschia</taxon>
    </lineage>
</organism>